<dbReference type="OrthoDB" id="2210at2759"/>
<evidence type="ECO:0000313" key="2">
    <source>
        <dbReference type="Proteomes" id="UP000279236"/>
    </source>
</evidence>
<accession>A0A427XGL6</accession>
<sequence>MAATRFKVRPTKKVLNIACAPEFSAMLACFASTGDLRHQNVGTAGCADAAKALHACMAKPRNVRAARVPSINHVLSKVK</sequence>
<dbReference type="EMBL" id="RSCE01000013">
    <property type="protein sequence ID" value="RSH78041.1"/>
    <property type="molecule type" value="Genomic_DNA"/>
</dbReference>
<evidence type="ECO:0000313" key="1">
    <source>
        <dbReference type="EMBL" id="RSH78041.1"/>
    </source>
</evidence>
<reference evidence="1 2" key="1">
    <citation type="submission" date="2018-11" db="EMBL/GenBank/DDBJ databases">
        <title>Genome sequence of Apiotrichum porosum DSM 27194.</title>
        <authorList>
            <person name="Aliyu H."/>
            <person name="Gorte O."/>
            <person name="Ochsenreither K."/>
        </authorList>
    </citation>
    <scope>NUCLEOTIDE SEQUENCE [LARGE SCALE GENOMIC DNA]</scope>
    <source>
        <strain evidence="1 2">DSM 27194</strain>
    </source>
</reference>
<protein>
    <recommendedName>
        <fullName evidence="3">37S ribosomal protein mrp10, mitochondrial</fullName>
    </recommendedName>
</protein>
<dbReference type="STRING" id="105984.A0A427XGL6"/>
<comment type="caution">
    <text evidence="1">The sequence shown here is derived from an EMBL/GenBank/DDBJ whole genome shotgun (WGS) entry which is preliminary data.</text>
</comment>
<dbReference type="Proteomes" id="UP000279236">
    <property type="component" value="Unassembled WGS sequence"/>
</dbReference>
<proteinExistence type="predicted"/>
<name>A0A427XGL6_9TREE</name>
<dbReference type="AlphaFoldDB" id="A0A427XGL6"/>
<evidence type="ECO:0008006" key="3">
    <source>
        <dbReference type="Google" id="ProtNLM"/>
    </source>
</evidence>
<gene>
    <name evidence="1" type="ORF">EHS24_002496</name>
</gene>
<organism evidence="1 2">
    <name type="scientific">Apiotrichum porosum</name>
    <dbReference type="NCBI Taxonomy" id="105984"/>
    <lineage>
        <taxon>Eukaryota</taxon>
        <taxon>Fungi</taxon>
        <taxon>Dikarya</taxon>
        <taxon>Basidiomycota</taxon>
        <taxon>Agaricomycotina</taxon>
        <taxon>Tremellomycetes</taxon>
        <taxon>Trichosporonales</taxon>
        <taxon>Trichosporonaceae</taxon>
        <taxon>Apiotrichum</taxon>
    </lineage>
</organism>
<dbReference type="RefSeq" id="XP_028473188.1">
    <property type="nucleotide sequence ID" value="XM_028618232.1"/>
</dbReference>
<dbReference type="GeneID" id="39587039"/>
<keyword evidence="2" id="KW-1185">Reference proteome</keyword>